<dbReference type="SMART" id="SM00357">
    <property type="entry name" value="CSP"/>
    <property type="match status" value="1"/>
</dbReference>
<organism evidence="3 4">
    <name type="scientific">Amycolatopsis antarctica</name>
    <dbReference type="NCBI Taxonomy" id="1854586"/>
    <lineage>
        <taxon>Bacteria</taxon>
        <taxon>Bacillati</taxon>
        <taxon>Actinomycetota</taxon>
        <taxon>Actinomycetes</taxon>
        <taxon>Pseudonocardiales</taxon>
        <taxon>Pseudonocardiaceae</taxon>
        <taxon>Amycolatopsis</taxon>
    </lineage>
</organism>
<dbReference type="PROSITE" id="PS51857">
    <property type="entry name" value="CSD_2"/>
    <property type="match status" value="1"/>
</dbReference>
<dbReference type="EMBL" id="NKYE01000010">
    <property type="protein sequence ID" value="OZM71873.1"/>
    <property type="molecule type" value="Genomic_DNA"/>
</dbReference>
<dbReference type="AlphaFoldDB" id="A0A263D0B6"/>
<accession>A0A263D0B6</accession>
<dbReference type="InterPro" id="IPR050181">
    <property type="entry name" value="Cold_shock_domain"/>
</dbReference>
<keyword evidence="3" id="KW-0238">DNA-binding</keyword>
<feature type="domain" description="CSD" evidence="2">
    <location>
        <begin position="1"/>
        <end position="65"/>
    </location>
</feature>
<dbReference type="InterPro" id="IPR011129">
    <property type="entry name" value="CSD"/>
</dbReference>
<keyword evidence="4" id="KW-1185">Reference proteome</keyword>
<dbReference type="Proteomes" id="UP000242444">
    <property type="component" value="Unassembled WGS sequence"/>
</dbReference>
<dbReference type="OrthoDB" id="4382049at2"/>
<dbReference type="InParanoid" id="A0A263D0B6"/>
<dbReference type="PANTHER" id="PTHR11544">
    <property type="entry name" value="COLD SHOCK DOMAIN CONTAINING PROTEINS"/>
    <property type="match status" value="1"/>
</dbReference>
<sequence>MTTGEVLRFDDTRGFGFIAPDDGGEDVFVHANDLLDDKNSVRPGARVSFDVEDGNRGLKATSVRVLDDPRGGSRAPARPARPARDGDEPGDVLDTDEYQHELTEVLLDGVPSLTAAQIVQIRQRLVIVARDHGWVVS</sequence>
<dbReference type="GO" id="GO:0003677">
    <property type="term" value="F:DNA binding"/>
    <property type="evidence" value="ECO:0007669"/>
    <property type="project" value="UniProtKB-KW"/>
</dbReference>
<comment type="caution">
    <text evidence="3">The sequence shown here is derived from an EMBL/GenBank/DDBJ whole genome shotgun (WGS) entry which is preliminary data.</text>
</comment>
<evidence type="ECO:0000256" key="1">
    <source>
        <dbReference type="SAM" id="MobiDB-lite"/>
    </source>
</evidence>
<dbReference type="PRINTS" id="PR00050">
    <property type="entry name" value="COLDSHOCK"/>
</dbReference>
<dbReference type="SUPFAM" id="SSF50249">
    <property type="entry name" value="Nucleic acid-binding proteins"/>
    <property type="match status" value="1"/>
</dbReference>
<dbReference type="CDD" id="cd04458">
    <property type="entry name" value="CSP_CDS"/>
    <property type="match status" value="1"/>
</dbReference>
<gene>
    <name evidence="3" type="ORF">CFN78_17100</name>
</gene>
<dbReference type="Gene3D" id="2.40.50.140">
    <property type="entry name" value="Nucleic acid-binding proteins"/>
    <property type="match status" value="1"/>
</dbReference>
<dbReference type="RefSeq" id="WP_094863830.1">
    <property type="nucleotide sequence ID" value="NZ_NKYE01000010.1"/>
</dbReference>
<evidence type="ECO:0000259" key="2">
    <source>
        <dbReference type="PROSITE" id="PS51857"/>
    </source>
</evidence>
<name>A0A263D0B6_9PSEU</name>
<feature type="region of interest" description="Disordered" evidence="1">
    <location>
        <begin position="64"/>
        <end position="96"/>
    </location>
</feature>
<evidence type="ECO:0000313" key="4">
    <source>
        <dbReference type="Proteomes" id="UP000242444"/>
    </source>
</evidence>
<dbReference type="Pfam" id="PF00313">
    <property type="entry name" value="CSD"/>
    <property type="match status" value="1"/>
</dbReference>
<dbReference type="InterPro" id="IPR002059">
    <property type="entry name" value="CSP_DNA-bd"/>
</dbReference>
<proteinExistence type="predicted"/>
<protein>
    <submittedName>
        <fullName evidence="3">DNA-binding protein</fullName>
    </submittedName>
</protein>
<dbReference type="InterPro" id="IPR012340">
    <property type="entry name" value="NA-bd_OB-fold"/>
</dbReference>
<evidence type="ECO:0000313" key="3">
    <source>
        <dbReference type="EMBL" id="OZM71873.1"/>
    </source>
</evidence>
<reference evidence="3 4" key="1">
    <citation type="submission" date="2017-07" db="EMBL/GenBank/DDBJ databases">
        <title>Amycolatopsis antarcticus sp. nov., isolated from the surface of an Antarcticus brown macroalga.</title>
        <authorList>
            <person name="Wang J."/>
            <person name="Leiva S."/>
            <person name="Huang J."/>
            <person name="Huang Y."/>
        </authorList>
    </citation>
    <scope>NUCLEOTIDE SEQUENCE [LARGE SCALE GENOMIC DNA]</scope>
    <source>
        <strain evidence="3 4">AU-G6</strain>
    </source>
</reference>